<dbReference type="GO" id="GO:0006729">
    <property type="term" value="P:tetrahydrobiopterin biosynthetic process"/>
    <property type="evidence" value="ECO:0007669"/>
    <property type="project" value="InterPro"/>
</dbReference>
<evidence type="ECO:0000256" key="2">
    <source>
        <dbReference type="ARBA" id="ARBA00006472"/>
    </source>
</evidence>
<dbReference type="SUPFAM" id="SSF55248">
    <property type="entry name" value="PCD-like"/>
    <property type="match status" value="1"/>
</dbReference>
<evidence type="ECO:0000256" key="3">
    <source>
        <dbReference type="ARBA" id="ARBA00013252"/>
    </source>
</evidence>
<accession>A0A1Y5HQH3</accession>
<dbReference type="InterPro" id="IPR050376">
    <property type="entry name" value="Pterin-4-alpha-carb_dehyd"/>
</dbReference>
<protein>
    <recommendedName>
        <fullName evidence="3">4a-hydroxytetrahydrobiopterin dehydratase</fullName>
        <ecNumber evidence="3">4.2.1.96</ecNumber>
    </recommendedName>
</protein>
<dbReference type="InterPro" id="IPR001533">
    <property type="entry name" value="Pterin_deHydtase"/>
</dbReference>
<comment type="similarity">
    <text evidence="2">Belongs to the pterin-4-alpha-carbinolamine dehydratase family.</text>
</comment>
<dbReference type="Proteomes" id="UP000227088">
    <property type="component" value="Unassembled WGS sequence"/>
</dbReference>
<comment type="catalytic activity">
    <reaction evidence="1">
        <text>(4aS,6R)-4a-hydroxy-L-erythro-5,6,7,8-tetrahydrobiopterin = (6R)-L-erythro-6,7-dihydrobiopterin + H2O</text>
        <dbReference type="Rhea" id="RHEA:11920"/>
        <dbReference type="ChEBI" id="CHEBI:15377"/>
        <dbReference type="ChEBI" id="CHEBI:15642"/>
        <dbReference type="ChEBI" id="CHEBI:43120"/>
        <dbReference type="EC" id="4.2.1.96"/>
    </reaction>
</comment>
<reference evidence="6" key="1">
    <citation type="journal article" date="2017" name="Proc. Natl. Acad. Sci. U.S.A.">
        <title>Simulation of Deepwater Horizon oil plume reveals substrate specialization within a complex community of hydrocarbon degraders.</title>
        <authorList>
            <person name="Hu P."/>
            <person name="Dubinsky E.A."/>
            <person name="Probst A.J."/>
            <person name="Wang J."/>
            <person name="Sieber C.M.K."/>
            <person name="Tom L.M."/>
            <person name="Gardinali P."/>
            <person name="Banfield J.F."/>
            <person name="Atlas R.M."/>
            <person name="Andersen G.L."/>
        </authorList>
    </citation>
    <scope>NUCLEOTIDE SEQUENCE [LARGE SCALE GENOMIC DNA]</scope>
</reference>
<comment type="caution">
    <text evidence="5">The sequence shown here is derived from an EMBL/GenBank/DDBJ whole genome shotgun (WGS) entry which is preliminary data.</text>
</comment>
<gene>
    <name evidence="5" type="ORF">A9R00_09420</name>
</gene>
<keyword evidence="4" id="KW-0456">Lyase</keyword>
<dbReference type="AlphaFoldDB" id="A0A1Y5HQH3"/>
<dbReference type="EMBL" id="MABE01000546">
    <property type="protein sequence ID" value="OUS39556.1"/>
    <property type="molecule type" value="Genomic_DNA"/>
</dbReference>
<dbReference type="Gene3D" id="3.30.1360.20">
    <property type="entry name" value="Transcriptional coactivator/pterin dehydratase"/>
    <property type="match status" value="1"/>
</dbReference>
<sequence>MACDSSGKLDSLATSDLPDGWGIEQQGGIDHLIKQYKFKNFVSAMHFSNEIAELAEIHNHHPMIMTEWGKVTLHWWTHTAKGITALDLKLAGLSDGLGY</sequence>
<dbReference type="Pfam" id="PF01329">
    <property type="entry name" value="Pterin_4a"/>
    <property type="match status" value="1"/>
</dbReference>
<evidence type="ECO:0000313" key="6">
    <source>
        <dbReference type="Proteomes" id="UP000227088"/>
    </source>
</evidence>
<evidence type="ECO:0000256" key="4">
    <source>
        <dbReference type="ARBA" id="ARBA00023239"/>
    </source>
</evidence>
<evidence type="ECO:0000256" key="1">
    <source>
        <dbReference type="ARBA" id="ARBA00001554"/>
    </source>
</evidence>
<dbReference type="PANTHER" id="PTHR42805:SF1">
    <property type="entry name" value="PTERIN-4-ALPHA-CARBINOLAMINE DEHYDRATASE-RELATED"/>
    <property type="match status" value="1"/>
</dbReference>
<proteinExistence type="inferred from homology"/>
<dbReference type="PANTHER" id="PTHR42805">
    <property type="entry name" value="PTERIN-4-ALPHA-CARBINOLAMINE DEHYDRATASE-RELATED"/>
    <property type="match status" value="1"/>
</dbReference>
<organism evidence="5 6">
    <name type="scientific">Oleispira antarctica</name>
    <dbReference type="NCBI Taxonomy" id="188908"/>
    <lineage>
        <taxon>Bacteria</taxon>
        <taxon>Pseudomonadati</taxon>
        <taxon>Pseudomonadota</taxon>
        <taxon>Gammaproteobacteria</taxon>
        <taxon>Oceanospirillales</taxon>
        <taxon>Oceanospirillaceae</taxon>
        <taxon>Oleispira</taxon>
    </lineage>
</organism>
<dbReference type="CDD" id="cd00488">
    <property type="entry name" value="PCD_DCoH"/>
    <property type="match status" value="1"/>
</dbReference>
<dbReference type="InterPro" id="IPR036428">
    <property type="entry name" value="PCD_sf"/>
</dbReference>
<name>A0A1Y5HQH3_OLEAN</name>
<dbReference type="EC" id="4.2.1.96" evidence="3"/>
<evidence type="ECO:0000313" key="5">
    <source>
        <dbReference type="EMBL" id="OUS39556.1"/>
    </source>
</evidence>
<dbReference type="GO" id="GO:0008124">
    <property type="term" value="F:4-alpha-hydroxytetrahydrobiopterin dehydratase activity"/>
    <property type="evidence" value="ECO:0007669"/>
    <property type="project" value="UniProtKB-EC"/>
</dbReference>